<feature type="domain" description="Lariat debranching enzyme C-terminal" evidence="14">
    <location>
        <begin position="389"/>
        <end position="539"/>
    </location>
</feature>
<keyword evidence="10" id="KW-0408">Iron</keyword>
<dbReference type="InterPro" id="IPR041816">
    <property type="entry name" value="Dbr1_N"/>
</dbReference>
<evidence type="ECO:0000256" key="8">
    <source>
        <dbReference type="ARBA" id="ARBA00022801"/>
    </source>
</evidence>
<comment type="cofactor">
    <cofactor evidence="3">
        <name>Fe(2+)</name>
        <dbReference type="ChEBI" id="CHEBI:29033"/>
    </cofactor>
</comment>
<keyword evidence="8" id="KW-0378">Hydrolase</keyword>
<proteinExistence type="inferred from homology"/>
<comment type="similarity">
    <text evidence="5">Belongs to the lariat debranching enzyme family.</text>
</comment>
<comment type="cofactor">
    <cofactor evidence="2">
        <name>Zn(2+)</name>
        <dbReference type="ChEBI" id="CHEBI:29105"/>
    </cofactor>
</comment>
<dbReference type="Proteomes" id="UP000275772">
    <property type="component" value="Unassembled WGS sequence"/>
</dbReference>
<keyword evidence="12" id="KW-0539">Nucleus</keyword>
<evidence type="ECO:0000256" key="6">
    <source>
        <dbReference type="ARBA" id="ARBA00022664"/>
    </source>
</evidence>
<dbReference type="CDD" id="cd00844">
    <property type="entry name" value="MPP_Dbr1_N"/>
    <property type="match status" value="1"/>
</dbReference>
<keyword evidence="9" id="KW-0862">Zinc</keyword>
<dbReference type="SMART" id="SM01124">
    <property type="entry name" value="DBR1"/>
    <property type="match status" value="1"/>
</dbReference>
<evidence type="ECO:0000313" key="15">
    <source>
        <dbReference type="EMBL" id="SZF05538.1"/>
    </source>
</evidence>
<evidence type="ECO:0000256" key="13">
    <source>
        <dbReference type="SAM" id="MobiDB-lite"/>
    </source>
</evidence>
<evidence type="ECO:0000256" key="12">
    <source>
        <dbReference type="ARBA" id="ARBA00023242"/>
    </source>
</evidence>
<dbReference type="EMBL" id="UNSH01000081">
    <property type="protein sequence ID" value="SZF05538.1"/>
    <property type="molecule type" value="Genomic_DNA"/>
</dbReference>
<evidence type="ECO:0000256" key="10">
    <source>
        <dbReference type="ARBA" id="ARBA00023004"/>
    </source>
</evidence>
<dbReference type="InterPro" id="IPR029052">
    <property type="entry name" value="Metallo-depent_PP-like"/>
</dbReference>
<dbReference type="PANTHER" id="PTHR12849">
    <property type="entry name" value="RNA LARIAT DEBRANCHING ENZYME"/>
    <property type="match status" value="1"/>
</dbReference>
<dbReference type="GO" id="GO:0000398">
    <property type="term" value="P:mRNA splicing, via spliceosome"/>
    <property type="evidence" value="ECO:0007669"/>
    <property type="project" value="TreeGrafter"/>
</dbReference>
<evidence type="ECO:0000256" key="1">
    <source>
        <dbReference type="ARBA" id="ARBA00001936"/>
    </source>
</evidence>
<evidence type="ECO:0000256" key="5">
    <source>
        <dbReference type="ARBA" id="ARBA00006045"/>
    </source>
</evidence>
<evidence type="ECO:0000256" key="4">
    <source>
        <dbReference type="ARBA" id="ARBA00004123"/>
    </source>
</evidence>
<dbReference type="Pfam" id="PF00149">
    <property type="entry name" value="Metallophos"/>
    <property type="match status" value="1"/>
</dbReference>
<dbReference type="SUPFAM" id="SSF56300">
    <property type="entry name" value="Metallo-dependent phosphatases"/>
    <property type="match status" value="1"/>
</dbReference>
<accession>A0A383V104</accession>
<dbReference type="Pfam" id="PF05011">
    <property type="entry name" value="DBR1"/>
    <property type="match status" value="1"/>
</dbReference>
<evidence type="ECO:0000256" key="2">
    <source>
        <dbReference type="ARBA" id="ARBA00001947"/>
    </source>
</evidence>
<dbReference type="GO" id="GO:0046872">
    <property type="term" value="F:metal ion binding"/>
    <property type="evidence" value="ECO:0007669"/>
    <property type="project" value="UniProtKB-KW"/>
</dbReference>
<sequence length="585" mass="66511">MTDIELGEMQGLRVAVQGCCHGTLHAIYDSAKKACNVRGWKTLDLLIIGGDFQAVRNANDLTVMSCPIKYRQIGDFHLYYSGARKAPYLTIFVGGNHEASNHLWELFYGGWVAPNIYYMGAANVLRLGGIRIAGMSGIWNENHYRRPHYERLPYHRSDIRSIYHMREIDIRKLLQLRTQVDVAISHDWPRGIEWHGEPRALFKMKPDFERESKDGTLGNPATKEVMDHLRPQFWFSAHLHCKFPALKLYSEGAEREQLNGEKNALFTPKTMETALSKPGVEFQRASSAGIVHNCDEIDLDSNDEENKSTEIVQNSDEIDLNMQSDDDKPMDSMNHTIAIHIDQGKDSLKGKEKQIASVVPPNIRSQLPVAFQRPSLTTFPFQRRPSQAPPPQITNKAVRFLALDKCLPGRKFLQLLNISPHAKPSSSKKSPKSKLRLEYDPEWLSITRVFAPSLVLGENSAQIPPDLGDAHYQTLIKKERTWVDENIVNAGKLQVPENFVITAPPFRVGGPQFVQEGPSEYNNPQMQQFCDLIGIENKFFASEAERAERFQNGPELSQNTPRVFDSFQNRRGNNVRGRRNGRKRK</sequence>
<keyword evidence="11" id="KW-0464">Manganese</keyword>
<organism evidence="15 16">
    <name type="scientific">Blumeria hordei</name>
    <name type="common">Barley powdery mildew</name>
    <name type="synonym">Blumeria graminis f. sp. hordei</name>
    <dbReference type="NCBI Taxonomy" id="2867405"/>
    <lineage>
        <taxon>Eukaryota</taxon>
        <taxon>Fungi</taxon>
        <taxon>Dikarya</taxon>
        <taxon>Ascomycota</taxon>
        <taxon>Pezizomycotina</taxon>
        <taxon>Leotiomycetes</taxon>
        <taxon>Erysiphales</taxon>
        <taxon>Erysiphaceae</taxon>
        <taxon>Blumeria</taxon>
    </lineage>
</organism>
<dbReference type="GO" id="GO:0005634">
    <property type="term" value="C:nucleus"/>
    <property type="evidence" value="ECO:0007669"/>
    <property type="project" value="UniProtKB-SubCell"/>
</dbReference>
<name>A0A383V104_BLUHO</name>
<dbReference type="PANTHER" id="PTHR12849:SF0">
    <property type="entry name" value="LARIAT DEBRANCHING ENZYME"/>
    <property type="match status" value="1"/>
</dbReference>
<reference evidence="15 16" key="1">
    <citation type="submission" date="2017-11" db="EMBL/GenBank/DDBJ databases">
        <authorList>
            <person name="Kracher B."/>
        </authorList>
    </citation>
    <scope>NUCLEOTIDE SEQUENCE [LARGE SCALE GENOMIC DNA]</scope>
    <source>
        <strain evidence="15 16">RACE1</strain>
    </source>
</reference>
<feature type="compositionally biased region" description="Basic residues" evidence="13">
    <location>
        <begin position="576"/>
        <end position="585"/>
    </location>
</feature>
<evidence type="ECO:0000259" key="14">
    <source>
        <dbReference type="SMART" id="SM01124"/>
    </source>
</evidence>
<gene>
    <name evidence="15" type="ORF">BLGHR1_16341</name>
</gene>
<evidence type="ECO:0000256" key="9">
    <source>
        <dbReference type="ARBA" id="ARBA00022833"/>
    </source>
</evidence>
<comment type="subcellular location">
    <subcellularLocation>
        <location evidence="4">Nucleus</location>
    </subcellularLocation>
</comment>
<dbReference type="InterPro" id="IPR004843">
    <property type="entry name" value="Calcineurin-like_PHP"/>
</dbReference>
<keyword evidence="6" id="KW-0507">mRNA processing</keyword>
<feature type="region of interest" description="Disordered" evidence="13">
    <location>
        <begin position="549"/>
        <end position="585"/>
    </location>
</feature>
<evidence type="ECO:0000256" key="7">
    <source>
        <dbReference type="ARBA" id="ARBA00022723"/>
    </source>
</evidence>
<keyword evidence="7" id="KW-0479">Metal-binding</keyword>
<dbReference type="VEuPathDB" id="FungiDB:BLGHR1_16341"/>
<comment type="cofactor">
    <cofactor evidence="1">
        <name>Mn(2+)</name>
        <dbReference type="ChEBI" id="CHEBI:29035"/>
    </cofactor>
</comment>
<dbReference type="InterPro" id="IPR007708">
    <property type="entry name" value="DBR1_C"/>
</dbReference>
<evidence type="ECO:0000313" key="16">
    <source>
        <dbReference type="Proteomes" id="UP000275772"/>
    </source>
</evidence>
<dbReference type="GO" id="GO:0008419">
    <property type="term" value="F:RNA lariat debranching enzyme activity"/>
    <property type="evidence" value="ECO:0007669"/>
    <property type="project" value="TreeGrafter"/>
</dbReference>
<dbReference type="AlphaFoldDB" id="A0A383V104"/>
<evidence type="ECO:0000256" key="11">
    <source>
        <dbReference type="ARBA" id="ARBA00023211"/>
    </source>
</evidence>
<protein>
    <recommendedName>
        <fullName evidence="14">Lariat debranching enzyme C-terminal domain-containing protein</fullName>
    </recommendedName>
</protein>
<evidence type="ECO:0000256" key="3">
    <source>
        <dbReference type="ARBA" id="ARBA00001954"/>
    </source>
</evidence>